<dbReference type="OrthoDB" id="8897at2157"/>
<dbReference type="GeneID" id="32901054"/>
<proteinExistence type="predicted"/>
<dbReference type="AlphaFoldDB" id="A0A2Z2HJB8"/>
<accession>A0A2Z2HJB8</accession>
<dbReference type="EMBL" id="CP021324">
    <property type="protein sequence ID" value="ARS64187.1"/>
    <property type="molecule type" value="Genomic_DNA"/>
</dbReference>
<name>A0A2Z2HJB8_9ARCH</name>
<evidence type="ECO:0000313" key="2">
    <source>
        <dbReference type="Proteomes" id="UP000249949"/>
    </source>
</evidence>
<organism evidence="1 2">
    <name type="scientific">Candidatus Nitrosomarinus catalinensis</name>
    <dbReference type="NCBI Taxonomy" id="1898749"/>
    <lineage>
        <taxon>Archaea</taxon>
        <taxon>Nitrososphaerota</taxon>
        <taxon>Nitrososphaeria</taxon>
        <taxon>Nitrosopumilales</taxon>
        <taxon>Nitrosopumilaceae</taxon>
        <taxon>Candidatus Nitrosomarinus</taxon>
    </lineage>
</organism>
<gene>
    <name evidence="1" type="ORF">NMSP_0566</name>
</gene>
<dbReference type="Proteomes" id="UP000249949">
    <property type="component" value="Chromosome"/>
</dbReference>
<protein>
    <submittedName>
        <fullName evidence="1">Uncharacterized protein</fullName>
    </submittedName>
</protein>
<sequence length="117" mass="14219">MTWVPIFYVSSQDFEGDIKSLKTVFSQFEKQIHQTDGYRFSPEAEFAMGWWFYTIYVRIGFIKELVEYNHTRDPKIKDEKAILKIIQNYLKIQKSKARIKFDRDKPMLGGYWHWLLR</sequence>
<dbReference type="RefSeq" id="WP_086907338.1">
    <property type="nucleotide sequence ID" value="NZ_CP021324.1"/>
</dbReference>
<reference evidence="1 2" key="1">
    <citation type="journal article" date="2017" name="Environ. Microbiol.">
        <title>Genome and epigenome of a novel marine Thaumarchaeota strain suggest viral infection, phosphorothioation DNA modification and multiple restriction systems.</title>
        <authorList>
            <person name="Ahlgren N.A."/>
            <person name="Chen Y."/>
            <person name="Needham D.M."/>
            <person name="Parada A.E."/>
            <person name="Sachdeva R."/>
            <person name="Trinh V."/>
            <person name="Chen T."/>
            <person name="Fuhrman J.A."/>
        </authorList>
    </citation>
    <scope>NUCLEOTIDE SEQUENCE [LARGE SCALE GENOMIC DNA]</scope>
    <source>
        <strain evidence="1 2">SPOT01</strain>
    </source>
</reference>
<dbReference type="KEGG" id="nct:NMSP_0566"/>
<evidence type="ECO:0000313" key="1">
    <source>
        <dbReference type="EMBL" id="ARS64187.1"/>
    </source>
</evidence>
<keyword evidence="2" id="KW-1185">Reference proteome</keyword>